<dbReference type="InterPro" id="IPR017853">
    <property type="entry name" value="GH"/>
</dbReference>
<evidence type="ECO:0000256" key="2">
    <source>
        <dbReference type="ARBA" id="ARBA00023277"/>
    </source>
</evidence>
<proteinExistence type="inferred from homology"/>
<dbReference type="Proteomes" id="UP000507245">
    <property type="component" value="Unassembled WGS sequence"/>
</dbReference>
<sequence>MSCVVLCCVAFSSKQGAATRVSEDFMPMEPTFQTLHVAASDHYTAEFHAAARALGGCPVYVSDKPGSHNFNVLKKLVLPDGSILRARYAGRPARDCLFSDPVLDGKSPRWEESIEDWNLNKFSGVIGVFNCHRAGKWPPTAGAPYEPLSESTPLPLSGLVSPLDVDLLEEVTNESWRGERAVYAFYSGSLSVMPKKENFEVPLGVLECEVFTISPIRVFGPYIKLAPIGLLDMYNSGGAIESLHCKNELSECVMKVRIRGCG</sequence>
<evidence type="ECO:0000313" key="6">
    <source>
        <dbReference type="Proteomes" id="UP000507245"/>
    </source>
</evidence>
<keyword evidence="6" id="KW-1185">Reference proteome</keyword>
<name>A0A6J5XJ83_PRUAR</name>
<dbReference type="EMBL" id="CAEKDK010000005">
    <property type="protein sequence ID" value="CAB4280663.1"/>
    <property type="molecule type" value="Genomic_DNA"/>
</dbReference>
<dbReference type="Pfam" id="PF05691">
    <property type="entry name" value="Raffinose_syn"/>
    <property type="match status" value="1"/>
</dbReference>
<dbReference type="SUPFAM" id="SSF51445">
    <property type="entry name" value="(Trans)glycosidases"/>
    <property type="match status" value="1"/>
</dbReference>
<dbReference type="EMBL" id="CAEKKB010000005">
    <property type="protein sequence ID" value="CAB4311068.1"/>
    <property type="molecule type" value="Genomic_DNA"/>
</dbReference>
<keyword evidence="2" id="KW-0119">Carbohydrate metabolism</keyword>
<reference evidence="6" key="1">
    <citation type="journal article" date="2020" name="Genome Biol.">
        <title>Gamete binning: chromosome-level and haplotype-resolved genome assembly enabled by high-throughput single-cell sequencing of gamete genomes.</title>
        <authorList>
            <person name="Campoy J.A."/>
            <person name="Sun H."/>
            <person name="Goel M."/>
            <person name="Jiao W.-B."/>
            <person name="Folz-Donahue K."/>
            <person name="Wang N."/>
            <person name="Rubio M."/>
            <person name="Liu C."/>
            <person name="Kukat C."/>
            <person name="Ruiz D."/>
            <person name="Huettel B."/>
            <person name="Schneeberger K."/>
        </authorList>
    </citation>
    <scope>NUCLEOTIDE SEQUENCE [LARGE SCALE GENOMIC DNA]</scope>
    <source>
        <strain evidence="6">cv. Rojo Pasion</strain>
    </source>
</reference>
<organism evidence="4 6">
    <name type="scientific">Prunus armeniaca</name>
    <name type="common">Apricot</name>
    <name type="synonym">Armeniaca vulgaris</name>
    <dbReference type="NCBI Taxonomy" id="36596"/>
    <lineage>
        <taxon>Eukaryota</taxon>
        <taxon>Viridiplantae</taxon>
        <taxon>Streptophyta</taxon>
        <taxon>Embryophyta</taxon>
        <taxon>Tracheophyta</taxon>
        <taxon>Spermatophyta</taxon>
        <taxon>Magnoliopsida</taxon>
        <taxon>eudicotyledons</taxon>
        <taxon>Gunneridae</taxon>
        <taxon>Pentapetalae</taxon>
        <taxon>rosids</taxon>
        <taxon>fabids</taxon>
        <taxon>Rosales</taxon>
        <taxon>Rosaceae</taxon>
        <taxon>Amygdaloideae</taxon>
        <taxon>Amygdaleae</taxon>
        <taxon>Prunus</taxon>
    </lineage>
</organism>
<reference evidence="4 5" key="2">
    <citation type="submission" date="2020-05" db="EMBL/GenBank/DDBJ databases">
        <authorList>
            <person name="Campoy J."/>
            <person name="Schneeberger K."/>
            <person name="Spophaly S."/>
        </authorList>
    </citation>
    <scope>NUCLEOTIDE SEQUENCE [LARGE SCALE GENOMIC DNA]</scope>
    <source>
        <strain evidence="4">PruArmRojPasFocal</strain>
    </source>
</reference>
<gene>
    <name evidence="3" type="ORF">CURHAP_LOCUS33562</name>
    <name evidence="4" type="ORF">ORAREDHAP_LOCUS33110</name>
</gene>
<evidence type="ECO:0000313" key="3">
    <source>
        <dbReference type="EMBL" id="CAB4280663.1"/>
    </source>
</evidence>
<dbReference type="Proteomes" id="UP000507222">
    <property type="component" value="Unassembled WGS sequence"/>
</dbReference>
<protein>
    <recommendedName>
        <fullName evidence="7">Galactinol--sucrose galactosyltransferase</fullName>
    </recommendedName>
</protein>
<evidence type="ECO:0000313" key="4">
    <source>
        <dbReference type="EMBL" id="CAB4311068.1"/>
    </source>
</evidence>
<dbReference type="OrthoDB" id="4664297at2759"/>
<dbReference type="PANTHER" id="PTHR31268">
    <property type="match status" value="1"/>
</dbReference>
<dbReference type="InterPro" id="IPR008811">
    <property type="entry name" value="Glycosyl_hydrolases_36"/>
</dbReference>
<accession>A0A6J5XJ83</accession>
<evidence type="ECO:0008006" key="7">
    <source>
        <dbReference type="Google" id="ProtNLM"/>
    </source>
</evidence>
<dbReference type="AlphaFoldDB" id="A0A6J5XJ83"/>
<evidence type="ECO:0000313" key="5">
    <source>
        <dbReference type="Proteomes" id="UP000507222"/>
    </source>
</evidence>
<comment type="similarity">
    <text evidence="1">Belongs to the glycosyl hydrolases 36 family.</text>
</comment>
<dbReference type="PANTHER" id="PTHR31268:SF10">
    <property type="entry name" value="GALACTINOL--SUCROSE GALACTOSYLTRANSFERASE"/>
    <property type="match status" value="1"/>
</dbReference>
<evidence type="ECO:0000256" key="1">
    <source>
        <dbReference type="ARBA" id="ARBA00007240"/>
    </source>
</evidence>